<feature type="transmembrane region" description="Helical" evidence="1">
    <location>
        <begin position="12"/>
        <end position="33"/>
    </location>
</feature>
<organism evidence="2">
    <name type="scientific">bioreactor metagenome</name>
    <dbReference type="NCBI Taxonomy" id="1076179"/>
    <lineage>
        <taxon>unclassified sequences</taxon>
        <taxon>metagenomes</taxon>
        <taxon>ecological metagenomes</taxon>
    </lineage>
</organism>
<dbReference type="AlphaFoldDB" id="A0A645C4F1"/>
<evidence type="ECO:0000256" key="1">
    <source>
        <dbReference type="SAM" id="Phobius"/>
    </source>
</evidence>
<comment type="caution">
    <text evidence="2">The sequence shown here is derived from an EMBL/GenBank/DDBJ whole genome shotgun (WGS) entry which is preliminary data.</text>
</comment>
<gene>
    <name evidence="2" type="ORF">SDC9_119401</name>
</gene>
<proteinExistence type="predicted"/>
<evidence type="ECO:0000313" key="2">
    <source>
        <dbReference type="EMBL" id="MPM72425.1"/>
    </source>
</evidence>
<reference evidence="2" key="1">
    <citation type="submission" date="2019-08" db="EMBL/GenBank/DDBJ databases">
        <authorList>
            <person name="Kucharzyk K."/>
            <person name="Murdoch R.W."/>
            <person name="Higgins S."/>
            <person name="Loffler F."/>
        </authorList>
    </citation>
    <scope>NUCLEOTIDE SEQUENCE</scope>
</reference>
<keyword evidence="1" id="KW-0472">Membrane</keyword>
<keyword evidence="1" id="KW-0812">Transmembrane</keyword>
<keyword evidence="1" id="KW-1133">Transmembrane helix</keyword>
<accession>A0A645C4F1</accession>
<sequence length="67" mass="7836">MQLQRNQNHGIVLLLLKVSYFVKLLGYAVKLFFGRGNINEKRMNIDRFVIAYPHDITFVFGYDLACL</sequence>
<protein>
    <submittedName>
        <fullName evidence="2">Uncharacterized protein</fullName>
    </submittedName>
</protein>
<name>A0A645C4F1_9ZZZZ</name>
<dbReference type="EMBL" id="VSSQ01024740">
    <property type="protein sequence ID" value="MPM72425.1"/>
    <property type="molecule type" value="Genomic_DNA"/>
</dbReference>